<feature type="domain" description="START" evidence="1">
    <location>
        <begin position="430"/>
        <end position="621"/>
    </location>
</feature>
<dbReference type="Proteomes" id="UP000591131">
    <property type="component" value="Unassembled WGS sequence"/>
</dbReference>
<evidence type="ECO:0000313" key="2">
    <source>
        <dbReference type="EMBL" id="KAF4671906.1"/>
    </source>
</evidence>
<dbReference type="EMBL" id="JAAPAO010000125">
    <property type="protein sequence ID" value="KAF4671906.1"/>
    <property type="molecule type" value="Genomic_DNA"/>
</dbReference>
<reference evidence="2 3" key="1">
    <citation type="submission" date="2020-04" db="EMBL/GenBank/DDBJ databases">
        <title>Perkinsus chesapeaki whole genome sequence.</title>
        <authorList>
            <person name="Bogema D.R."/>
        </authorList>
    </citation>
    <scope>NUCLEOTIDE SEQUENCE [LARGE SCALE GENOMIC DNA]</scope>
    <source>
        <strain evidence="2">ATCC PRA-425</strain>
    </source>
</reference>
<accession>A0A7J6MKD3</accession>
<dbReference type="PROSITE" id="PS50848">
    <property type="entry name" value="START"/>
    <property type="match status" value="1"/>
</dbReference>
<dbReference type="Pfam" id="PF01852">
    <property type="entry name" value="START"/>
    <property type="match status" value="1"/>
</dbReference>
<dbReference type="GO" id="GO:0008289">
    <property type="term" value="F:lipid binding"/>
    <property type="evidence" value="ECO:0007669"/>
    <property type="project" value="InterPro"/>
</dbReference>
<gene>
    <name evidence="2" type="ORF">FOL47_001127</name>
</gene>
<dbReference type="CDD" id="cd00177">
    <property type="entry name" value="START"/>
    <property type="match status" value="1"/>
</dbReference>
<protein>
    <recommendedName>
        <fullName evidence="1">START domain-containing protein</fullName>
    </recommendedName>
</protein>
<dbReference type="PANTHER" id="PTHR19308:SF14">
    <property type="entry name" value="START DOMAIN-CONTAINING PROTEIN"/>
    <property type="match status" value="1"/>
</dbReference>
<dbReference type="InterPro" id="IPR002913">
    <property type="entry name" value="START_lipid-bd_dom"/>
</dbReference>
<name>A0A7J6MKD3_PERCH</name>
<keyword evidence="3" id="KW-1185">Reference proteome</keyword>
<dbReference type="InterPro" id="IPR051213">
    <property type="entry name" value="START_lipid_transfer"/>
</dbReference>
<dbReference type="InterPro" id="IPR023393">
    <property type="entry name" value="START-like_dom_sf"/>
</dbReference>
<dbReference type="PANTHER" id="PTHR19308">
    <property type="entry name" value="PHOSPHATIDYLCHOLINE TRANSFER PROTEIN"/>
    <property type="match status" value="1"/>
</dbReference>
<dbReference type="SUPFAM" id="SSF55961">
    <property type="entry name" value="Bet v1-like"/>
    <property type="match status" value="1"/>
</dbReference>
<sequence length="656" mass="74382">MAPPEADAHEAVDMTLFDQHWTSRLQNRPYTHKKETGAWVGGAFLGLLALPFGPIGMVVLGAFGAAVGALVGLIADKREQKTGKLLASREHRRLKYLIRYASDRFPRSDDPAGFLESVITEFKPVAEIGMISNAAKKELVNRSEADSALRIEHSARSYTALLYCFLCRDDVHQCLWIYMDDFLKNWRTFSSADFVRICVDILKTLVSMDEALSSKPQFEVVKRMKAFIEHPNIKPIYEHSQWHPPSATQRVIESLMYTDALERQEQDTDQTGIREAVQKVLPSRLVFPFKIAGQLRKVALNINQPWKKQPDHVLGEIEEGDIDTPYVSPASSSRGNSMFRPEENIDEADLFVISRDRITEGDAPQKCKESNVAVGVLLRVCPIACPTVNREVFFKDFDDFLNFDLELKHKLPIGTGEFRFLEEKEKEPYEGWDVCVNKPKVKVVKLKSDASPSVLVRAWATVSDTSAELVLYHIHDFGRRVEWDKTFNEMRLLKPTKDDEFCDTLYCVLRAPLGVQTRDFLQYRRVSGAPSPANGAKRFLILMRSAARAEMPEVPQYIRAETVISGYIIEQAGDSRDTSLFILSQTDIKGLIPKWIVNTAAGRVPVQWVESLEDACRKYRAEHPDHQLLLQDYISRQIASTMKPPDEAVKMTATSL</sequence>
<dbReference type="GO" id="GO:0005737">
    <property type="term" value="C:cytoplasm"/>
    <property type="evidence" value="ECO:0007669"/>
    <property type="project" value="UniProtKB-ARBA"/>
</dbReference>
<dbReference type="OrthoDB" id="5403181at2759"/>
<dbReference type="AlphaFoldDB" id="A0A7J6MKD3"/>
<organism evidence="2 3">
    <name type="scientific">Perkinsus chesapeaki</name>
    <name type="common">Clam parasite</name>
    <name type="synonym">Perkinsus andrewsi</name>
    <dbReference type="NCBI Taxonomy" id="330153"/>
    <lineage>
        <taxon>Eukaryota</taxon>
        <taxon>Sar</taxon>
        <taxon>Alveolata</taxon>
        <taxon>Perkinsozoa</taxon>
        <taxon>Perkinsea</taxon>
        <taxon>Perkinsida</taxon>
        <taxon>Perkinsidae</taxon>
        <taxon>Perkinsus</taxon>
    </lineage>
</organism>
<dbReference type="SMART" id="SM00234">
    <property type="entry name" value="START"/>
    <property type="match status" value="1"/>
</dbReference>
<comment type="caution">
    <text evidence="2">The sequence shown here is derived from an EMBL/GenBank/DDBJ whole genome shotgun (WGS) entry which is preliminary data.</text>
</comment>
<evidence type="ECO:0000259" key="1">
    <source>
        <dbReference type="PROSITE" id="PS50848"/>
    </source>
</evidence>
<proteinExistence type="predicted"/>
<dbReference type="Gene3D" id="3.30.530.20">
    <property type="match status" value="1"/>
</dbReference>
<evidence type="ECO:0000313" key="3">
    <source>
        <dbReference type="Proteomes" id="UP000591131"/>
    </source>
</evidence>